<sequence length="140" mass="16534">MGEYEKEQARLEKLMEGCLQSWDSEEEFDDERKEDEDNISVFSQDSDTEQEISDTKINLNQSFELADTSPYFIGMDVTKSRKRVPPRNRPTRQFCVNCKAYVCLEHSKYLCSNCLDKGFDKYERTSFDLLSRYFIVSIFL</sequence>
<reference evidence="2" key="1">
    <citation type="submission" date="2022-03" db="EMBL/GenBank/DDBJ databases">
        <authorList>
            <person name="Sayadi A."/>
        </authorList>
    </citation>
    <scope>NUCLEOTIDE SEQUENCE</scope>
</reference>
<feature type="region of interest" description="Disordered" evidence="1">
    <location>
        <begin position="24"/>
        <end position="48"/>
    </location>
</feature>
<name>A0A9P0PSA1_ACAOB</name>
<proteinExistence type="predicted"/>
<comment type="caution">
    <text evidence="2">The sequence shown here is derived from an EMBL/GenBank/DDBJ whole genome shotgun (WGS) entry which is preliminary data.</text>
</comment>
<keyword evidence="3" id="KW-1185">Reference proteome</keyword>
<feature type="compositionally biased region" description="Acidic residues" evidence="1">
    <location>
        <begin position="24"/>
        <end position="38"/>
    </location>
</feature>
<protein>
    <submittedName>
        <fullName evidence="2">Uncharacterized protein</fullName>
    </submittedName>
</protein>
<gene>
    <name evidence="2" type="ORF">ACAOBT_LOCUS22465</name>
</gene>
<evidence type="ECO:0000313" key="3">
    <source>
        <dbReference type="Proteomes" id="UP001152888"/>
    </source>
</evidence>
<organism evidence="2 3">
    <name type="scientific">Acanthoscelides obtectus</name>
    <name type="common">Bean weevil</name>
    <name type="synonym">Bruchus obtectus</name>
    <dbReference type="NCBI Taxonomy" id="200917"/>
    <lineage>
        <taxon>Eukaryota</taxon>
        <taxon>Metazoa</taxon>
        <taxon>Ecdysozoa</taxon>
        <taxon>Arthropoda</taxon>
        <taxon>Hexapoda</taxon>
        <taxon>Insecta</taxon>
        <taxon>Pterygota</taxon>
        <taxon>Neoptera</taxon>
        <taxon>Endopterygota</taxon>
        <taxon>Coleoptera</taxon>
        <taxon>Polyphaga</taxon>
        <taxon>Cucujiformia</taxon>
        <taxon>Chrysomeloidea</taxon>
        <taxon>Chrysomelidae</taxon>
        <taxon>Bruchinae</taxon>
        <taxon>Bruchini</taxon>
        <taxon>Acanthoscelides</taxon>
    </lineage>
</organism>
<dbReference type="EMBL" id="CAKOFQ010007218">
    <property type="protein sequence ID" value="CAH1995207.1"/>
    <property type="molecule type" value="Genomic_DNA"/>
</dbReference>
<dbReference type="AlphaFoldDB" id="A0A9P0PSA1"/>
<accession>A0A9P0PSA1</accession>
<dbReference type="Proteomes" id="UP001152888">
    <property type="component" value="Unassembled WGS sequence"/>
</dbReference>
<evidence type="ECO:0000313" key="2">
    <source>
        <dbReference type="EMBL" id="CAH1995207.1"/>
    </source>
</evidence>
<evidence type="ECO:0000256" key="1">
    <source>
        <dbReference type="SAM" id="MobiDB-lite"/>
    </source>
</evidence>